<organism evidence="3 6">
    <name type="scientific">Ustilaginoidea virens</name>
    <name type="common">Rice false smut fungus</name>
    <name type="synonym">Villosiclava virens</name>
    <dbReference type="NCBI Taxonomy" id="1159556"/>
    <lineage>
        <taxon>Eukaryota</taxon>
        <taxon>Fungi</taxon>
        <taxon>Dikarya</taxon>
        <taxon>Ascomycota</taxon>
        <taxon>Pezizomycotina</taxon>
        <taxon>Sordariomycetes</taxon>
        <taxon>Hypocreomycetidae</taxon>
        <taxon>Hypocreales</taxon>
        <taxon>Clavicipitaceae</taxon>
        <taxon>Ustilaginoidea</taxon>
    </lineage>
</organism>
<protein>
    <recommendedName>
        <fullName evidence="7">HAUS augmin-like complex subunit 4</fullName>
    </recommendedName>
</protein>
<reference evidence="4" key="3">
    <citation type="submission" date="2020-03" db="EMBL/GenBank/DDBJ databases">
        <title>A mixture of massive structural variations and highly conserved coding sequences in Ustilaginoidea virens genome.</title>
        <authorList>
            <person name="Zhang K."/>
            <person name="Zhao Z."/>
            <person name="Zhang Z."/>
            <person name="Li Y."/>
            <person name="Hsiang T."/>
            <person name="Sun W."/>
        </authorList>
    </citation>
    <scope>NUCLEOTIDE SEQUENCE</scope>
    <source>
        <strain evidence="4">UV-8b</strain>
    </source>
</reference>
<dbReference type="OrthoDB" id="66964at2759"/>
<accession>A0A1B5KVJ1</accession>
<keyword evidence="5" id="KW-1185">Reference proteome</keyword>
<sequence length="344" mass="36592">MLPPVDRDVLRDNPQFAKLHAALRNDLLNPDGSTKPRRRPAHAHQADLADARLQTAKLHLLERALAASRPASPATTTSSGGSSGGSSGALARLLLLLPSLVGDDDDEHDSAAAAAAALGPDAAALLLSSPPFCDLPSLLPQLGSLASAQLHASALCVARVAHPSRNPSFLHRCIPSLPGDHAALRQSLAGARAALVDARLDALALLADLLRLYTQSLALLIQRLEFKHVVAARNLELRALDVSLAARQTARDAATAASSAARDVYTPDTLAALANYSSHLKDAHVRAAERVRGLKAELAEYGVGADNARDKEKTMRALARTCREMERQMEDVNNDLDRLRGRTR</sequence>
<evidence type="ECO:0000313" key="6">
    <source>
        <dbReference type="Proteomes" id="UP000054053"/>
    </source>
</evidence>
<evidence type="ECO:0000313" key="4">
    <source>
        <dbReference type="EMBL" id="QUC16206.1"/>
    </source>
</evidence>
<reference evidence="3" key="1">
    <citation type="journal article" date="2016" name="Genome Announc.">
        <title>Genome Sequence of Ustilaginoidea virens IPU010, a Rice Pathogenic Fungus Causing False Smut.</title>
        <authorList>
            <person name="Kumagai T."/>
            <person name="Ishii T."/>
            <person name="Terai G."/>
            <person name="Umemura M."/>
            <person name="Machida M."/>
            <person name="Asai K."/>
        </authorList>
    </citation>
    <scope>NUCLEOTIDE SEQUENCE [LARGE SCALE GENOMIC DNA]</scope>
    <source>
        <strain evidence="3">IPU010</strain>
    </source>
</reference>
<keyword evidence="1" id="KW-0175">Coiled coil</keyword>
<feature type="region of interest" description="Disordered" evidence="2">
    <location>
        <begin position="65"/>
        <end position="85"/>
    </location>
</feature>
<evidence type="ECO:0000313" key="5">
    <source>
        <dbReference type="Proteomes" id="UP000027002"/>
    </source>
</evidence>
<dbReference type="Proteomes" id="UP000054053">
    <property type="component" value="Unassembled WGS sequence"/>
</dbReference>
<dbReference type="AlphaFoldDB" id="A0A1B5KVJ1"/>
<evidence type="ECO:0000313" key="3">
    <source>
        <dbReference type="EMBL" id="GAO15029.1"/>
    </source>
</evidence>
<dbReference type="KEGG" id="uvi:66061225"/>
<dbReference type="Proteomes" id="UP000027002">
    <property type="component" value="Chromosome 1"/>
</dbReference>
<proteinExistence type="predicted"/>
<feature type="region of interest" description="Disordered" evidence="2">
    <location>
        <begin position="27"/>
        <end position="46"/>
    </location>
</feature>
<dbReference type="RefSeq" id="XP_042993879.1">
    <property type="nucleotide sequence ID" value="XM_043137945.1"/>
</dbReference>
<dbReference type="EMBL" id="CP072753">
    <property type="protein sequence ID" value="QUC16206.1"/>
    <property type="molecule type" value="Genomic_DNA"/>
</dbReference>
<dbReference type="GeneID" id="66061225"/>
<name>A0A1B5KVJ1_USTVR</name>
<dbReference type="EMBL" id="BBTG02000011">
    <property type="protein sequence ID" value="GAO15029.1"/>
    <property type="molecule type" value="Genomic_DNA"/>
</dbReference>
<feature type="compositionally biased region" description="Low complexity" evidence="2">
    <location>
        <begin position="65"/>
        <end position="80"/>
    </location>
</feature>
<feature type="coiled-coil region" evidence="1">
    <location>
        <begin position="308"/>
        <end position="342"/>
    </location>
</feature>
<evidence type="ECO:0000256" key="2">
    <source>
        <dbReference type="SAM" id="MobiDB-lite"/>
    </source>
</evidence>
<evidence type="ECO:0000256" key="1">
    <source>
        <dbReference type="SAM" id="Coils"/>
    </source>
</evidence>
<evidence type="ECO:0008006" key="7">
    <source>
        <dbReference type="Google" id="ProtNLM"/>
    </source>
</evidence>
<reference evidence="6" key="2">
    <citation type="journal article" date="2016" name="Genome Announc.">
        <title>Genome sequence of Ustilaginoidea virens IPU010, a rice pathogenic fungus causing false smut.</title>
        <authorList>
            <person name="Kumagai T."/>
            <person name="Ishii T."/>
            <person name="Terai G."/>
            <person name="Umemura M."/>
            <person name="Machida M."/>
            <person name="Asai K."/>
        </authorList>
    </citation>
    <scope>NUCLEOTIDE SEQUENCE [LARGE SCALE GENOMIC DNA]</scope>
    <source>
        <strain evidence="6">IPU010</strain>
    </source>
</reference>
<gene>
    <name evidence="4" type="ORF">UV8b_00447</name>
    <name evidence="3" type="ORF">UVI_02027490</name>
</gene>